<dbReference type="AlphaFoldDB" id="A0ABD5YUA2"/>
<dbReference type="GeneID" id="76201025"/>
<organism evidence="2 3">
    <name type="scientific">Halocatena marina</name>
    <dbReference type="NCBI Taxonomy" id="2934937"/>
    <lineage>
        <taxon>Archaea</taxon>
        <taxon>Methanobacteriati</taxon>
        <taxon>Methanobacteriota</taxon>
        <taxon>Stenosarchaea group</taxon>
        <taxon>Halobacteria</taxon>
        <taxon>Halobacteriales</taxon>
        <taxon>Natronomonadaceae</taxon>
        <taxon>Halocatena</taxon>
    </lineage>
</organism>
<dbReference type="Pfam" id="PF01472">
    <property type="entry name" value="PUA"/>
    <property type="match status" value="1"/>
</dbReference>
<sequence length="158" mass="16686">MDPAERETLCTIADYQFGNGAGRALFPAEEVQTVMHTSSGRPQQVTCGGGPHEGQRIVSYGIDGRFTLGVEGGKRLYDAIGGPAVEVGSESVPFVRDEKNAFAKFVHAVDAEVRPGDEVLVTHDGTVLAVGRAELPSHAMDDFETGVAVTVREGAEAD</sequence>
<dbReference type="CDD" id="cd21149">
    <property type="entry name" value="PUA_archaeosine_TGT"/>
    <property type="match status" value="1"/>
</dbReference>
<feature type="domain" description="PUA" evidence="1">
    <location>
        <begin position="83"/>
        <end position="156"/>
    </location>
</feature>
<dbReference type="Gene3D" id="3.10.450.90">
    <property type="entry name" value="ArcTGT, C2 domain"/>
    <property type="match status" value="1"/>
</dbReference>
<comment type="caution">
    <text evidence="2">The sequence shown here is derived from an EMBL/GenBank/DDBJ whole genome shotgun (WGS) entry which is preliminary data.</text>
</comment>
<accession>A0ABD5YUA2</accession>
<evidence type="ECO:0000313" key="2">
    <source>
        <dbReference type="EMBL" id="MFC7191303.1"/>
    </source>
</evidence>
<protein>
    <submittedName>
        <fullName evidence="2">PUA domain-containing protein</fullName>
    </submittedName>
</protein>
<dbReference type="Gene3D" id="2.30.130.10">
    <property type="entry name" value="PUA domain"/>
    <property type="match status" value="1"/>
</dbReference>
<dbReference type="Pfam" id="PF14810">
    <property type="entry name" value="TGT_C2"/>
    <property type="match status" value="1"/>
</dbReference>
<proteinExistence type="predicted"/>
<dbReference type="PROSITE" id="PS50890">
    <property type="entry name" value="PUA"/>
    <property type="match status" value="1"/>
</dbReference>
<dbReference type="RefSeq" id="WP_248908861.1">
    <property type="nucleotide sequence ID" value="NZ_CP109979.1"/>
</dbReference>
<dbReference type="InterPro" id="IPR036974">
    <property type="entry name" value="PUA_sf"/>
</dbReference>
<name>A0ABD5YUA2_9EURY</name>
<dbReference type="EMBL" id="JBHTAX010000001">
    <property type="protein sequence ID" value="MFC7191303.1"/>
    <property type="molecule type" value="Genomic_DNA"/>
</dbReference>
<evidence type="ECO:0000259" key="1">
    <source>
        <dbReference type="SMART" id="SM00359"/>
    </source>
</evidence>
<dbReference type="InterPro" id="IPR038250">
    <property type="entry name" value="TGT_C2_sf"/>
</dbReference>
<reference evidence="2 3" key="1">
    <citation type="journal article" date="2019" name="Int. J. Syst. Evol. Microbiol.">
        <title>The Global Catalogue of Microorganisms (GCM) 10K type strain sequencing project: providing services to taxonomists for standard genome sequencing and annotation.</title>
        <authorList>
            <consortium name="The Broad Institute Genomics Platform"/>
            <consortium name="The Broad Institute Genome Sequencing Center for Infectious Disease"/>
            <person name="Wu L."/>
            <person name="Ma J."/>
        </authorList>
    </citation>
    <scope>NUCLEOTIDE SEQUENCE [LARGE SCALE GENOMIC DNA]</scope>
    <source>
        <strain evidence="2 3">RDMS1</strain>
    </source>
</reference>
<dbReference type="SMART" id="SM00359">
    <property type="entry name" value="PUA"/>
    <property type="match status" value="1"/>
</dbReference>
<gene>
    <name evidence="2" type="ORF">ACFQL7_16845</name>
</gene>
<dbReference type="SUPFAM" id="SSF88802">
    <property type="entry name" value="Pre-PUA domain"/>
    <property type="match status" value="1"/>
</dbReference>
<keyword evidence="3" id="KW-1185">Reference proteome</keyword>
<dbReference type="InterPro" id="IPR029402">
    <property type="entry name" value="TGT_C2"/>
</dbReference>
<dbReference type="InterPro" id="IPR002478">
    <property type="entry name" value="PUA"/>
</dbReference>
<dbReference type="SUPFAM" id="SSF88697">
    <property type="entry name" value="PUA domain-like"/>
    <property type="match status" value="1"/>
</dbReference>
<evidence type="ECO:0000313" key="3">
    <source>
        <dbReference type="Proteomes" id="UP001596417"/>
    </source>
</evidence>
<dbReference type="InterPro" id="IPR015947">
    <property type="entry name" value="PUA-like_sf"/>
</dbReference>
<dbReference type="Proteomes" id="UP001596417">
    <property type="component" value="Unassembled WGS sequence"/>
</dbReference>